<dbReference type="InterPro" id="IPR027268">
    <property type="entry name" value="Peptidase_M4/M1_CTD_sf"/>
</dbReference>
<sequence>MQTNTKQNEMKNESTLAYTVDASELHHHYFNVTLRIKTRNNSGLALRLPAWLPGSYMIRDFAKHVVAFSAERDGKPLLYSRPDKSTWQLEPLQHSESDAKDAPIIINYKVYAFDLSVRTAWLDSEFGFFNPSALCLEVIETSDIAVAETSLSNQPYQIEIIAPKKGSPADDWQLATGMPCLNADKNGFGIYQAENYAAFIDYPFLLGPLTRVDFTAANIPHSLVLVGRHFANIDRLRADLKAICETQINFWQGDVPFSSYEFLTMVVGNGFGGLEHRNSTALICSRHTLEPAEKQLNAGMESDDYLTFLSLCSHEYFHSWNVKQLRPKIFHPYELASEQYTEQLWFYEGVTSYLDDFFVQQSGVMSAEQFLQRLGQSLSRALRGKGPKRQSVLESSTLAWTTFYQQNENAQNAISSYYSKGAAIALLLDLMLRQASQHRCSLREVMNTLYQEKRNIGTLHNDLIQAIAKVGNPAIAEQVQQWLESTQALPIDIWLEQFGVSLSPNVAEQFSLQPSLQPTLANQVALGAVLQEKDNAIVVSRVFEDSAAALANIAVNDRLVAIDYLAANRNNLQRAFNRYQPGETVMVHIIRDDRLLQRELTWQAPQADCYALSINNEKTCKNWLRI</sequence>
<gene>
    <name evidence="2" type="ORF">CWE08_04345</name>
</gene>
<proteinExistence type="predicted"/>
<reference evidence="3" key="1">
    <citation type="journal article" date="2018" name="Front. Microbiol.">
        <title>Genome-Based Analysis Reveals the Taxonomy and Diversity of the Family Idiomarinaceae.</title>
        <authorList>
            <person name="Liu Y."/>
            <person name="Lai Q."/>
            <person name="Shao Z."/>
        </authorList>
    </citation>
    <scope>NUCLEOTIDE SEQUENCE [LARGE SCALE GENOMIC DNA]</scope>
    <source>
        <strain evidence="3">GBPy7</strain>
    </source>
</reference>
<dbReference type="InterPro" id="IPR007963">
    <property type="entry name" value="Peptidase_M61_catalytic"/>
</dbReference>
<dbReference type="EMBL" id="PIPJ01000002">
    <property type="protein sequence ID" value="RUO22417.1"/>
    <property type="molecule type" value="Genomic_DNA"/>
</dbReference>
<keyword evidence="2" id="KW-0645">Protease</keyword>
<organism evidence="2 3">
    <name type="scientific">Aliidiomarina iranensis</name>
    <dbReference type="NCBI Taxonomy" id="1434071"/>
    <lineage>
        <taxon>Bacteria</taxon>
        <taxon>Pseudomonadati</taxon>
        <taxon>Pseudomonadota</taxon>
        <taxon>Gammaproteobacteria</taxon>
        <taxon>Alteromonadales</taxon>
        <taxon>Idiomarinaceae</taxon>
        <taxon>Aliidiomarina</taxon>
    </lineage>
</organism>
<evidence type="ECO:0000313" key="2">
    <source>
        <dbReference type="EMBL" id="RUO22417.1"/>
    </source>
</evidence>
<dbReference type="Gene3D" id="1.10.390.10">
    <property type="entry name" value="Neutral Protease Domain 2"/>
    <property type="match status" value="1"/>
</dbReference>
<dbReference type="AlphaFoldDB" id="A0A432W078"/>
<name>A0A432W078_9GAMM</name>
<dbReference type="GO" id="GO:0004177">
    <property type="term" value="F:aminopeptidase activity"/>
    <property type="evidence" value="ECO:0007669"/>
    <property type="project" value="UniProtKB-KW"/>
</dbReference>
<dbReference type="InterPro" id="IPR001478">
    <property type="entry name" value="PDZ"/>
</dbReference>
<keyword evidence="2" id="KW-0378">Hydrolase</keyword>
<accession>A0A432W078</accession>
<dbReference type="Proteomes" id="UP000288395">
    <property type="component" value="Unassembled WGS sequence"/>
</dbReference>
<dbReference type="SUPFAM" id="SSF50156">
    <property type="entry name" value="PDZ domain-like"/>
    <property type="match status" value="1"/>
</dbReference>
<dbReference type="Pfam" id="PF17899">
    <property type="entry name" value="Peptidase_M61_N"/>
    <property type="match status" value="1"/>
</dbReference>
<dbReference type="Gene3D" id="2.60.40.3650">
    <property type="match status" value="1"/>
</dbReference>
<dbReference type="PIRSF" id="PIRSF016493">
    <property type="entry name" value="Glycyl_aminpptds"/>
    <property type="match status" value="1"/>
</dbReference>
<dbReference type="OrthoDB" id="9778516at2"/>
<dbReference type="Pfam" id="PF13180">
    <property type="entry name" value="PDZ_2"/>
    <property type="match status" value="1"/>
</dbReference>
<protein>
    <submittedName>
        <fullName evidence="2">Aminopeptidase</fullName>
    </submittedName>
</protein>
<dbReference type="InterPro" id="IPR024191">
    <property type="entry name" value="Peptidase_M61"/>
</dbReference>
<dbReference type="Pfam" id="PF05299">
    <property type="entry name" value="Peptidase_M61"/>
    <property type="match status" value="1"/>
</dbReference>
<evidence type="ECO:0000259" key="1">
    <source>
        <dbReference type="SMART" id="SM00228"/>
    </source>
</evidence>
<dbReference type="InterPro" id="IPR040756">
    <property type="entry name" value="Peptidase_M61_N"/>
</dbReference>
<keyword evidence="2" id="KW-0031">Aminopeptidase</keyword>
<keyword evidence="3" id="KW-1185">Reference proteome</keyword>
<dbReference type="InterPro" id="IPR036034">
    <property type="entry name" value="PDZ_sf"/>
</dbReference>
<dbReference type="Gene3D" id="2.30.42.10">
    <property type="match status" value="1"/>
</dbReference>
<feature type="domain" description="PDZ" evidence="1">
    <location>
        <begin position="496"/>
        <end position="593"/>
    </location>
</feature>
<comment type="caution">
    <text evidence="2">The sequence shown here is derived from an EMBL/GenBank/DDBJ whole genome shotgun (WGS) entry which is preliminary data.</text>
</comment>
<dbReference type="SMART" id="SM00228">
    <property type="entry name" value="PDZ"/>
    <property type="match status" value="1"/>
</dbReference>
<dbReference type="RefSeq" id="WP_126765954.1">
    <property type="nucleotide sequence ID" value="NZ_PIPJ01000002.1"/>
</dbReference>
<evidence type="ECO:0000313" key="3">
    <source>
        <dbReference type="Proteomes" id="UP000288395"/>
    </source>
</evidence>
<dbReference type="SUPFAM" id="SSF55486">
    <property type="entry name" value="Metalloproteases ('zincins'), catalytic domain"/>
    <property type="match status" value="1"/>
</dbReference>